<keyword evidence="2" id="KW-1185">Reference proteome</keyword>
<organism evidence="1 2">
    <name type="scientific">Actinokineospora auranticolor</name>
    <dbReference type="NCBI Taxonomy" id="155976"/>
    <lineage>
        <taxon>Bacteria</taxon>
        <taxon>Bacillati</taxon>
        <taxon>Actinomycetota</taxon>
        <taxon>Actinomycetes</taxon>
        <taxon>Pseudonocardiales</taxon>
        <taxon>Pseudonocardiaceae</taxon>
        <taxon>Actinokineospora</taxon>
    </lineage>
</organism>
<protein>
    <submittedName>
        <fullName evidence="1">Uncharacterized protein</fullName>
    </submittedName>
</protein>
<dbReference type="AlphaFoldDB" id="A0A2S6H1U1"/>
<dbReference type="Proteomes" id="UP000239203">
    <property type="component" value="Unassembled WGS sequence"/>
</dbReference>
<name>A0A2S6H1U1_9PSEU</name>
<dbReference type="EMBL" id="PTIX01000001">
    <property type="protein sequence ID" value="PPK71387.1"/>
    <property type="molecule type" value="Genomic_DNA"/>
</dbReference>
<dbReference type="RefSeq" id="WP_104476537.1">
    <property type="nucleotide sequence ID" value="NZ_CP154825.1"/>
</dbReference>
<evidence type="ECO:0000313" key="1">
    <source>
        <dbReference type="EMBL" id="PPK71387.1"/>
    </source>
</evidence>
<sequence length="64" mass="7216">MSLADKVWKGKRVTDLERLVVARLAAASGKPDWEVFMELDDELDRVTADAPRRPAFQAGYPVTR</sequence>
<evidence type="ECO:0000313" key="2">
    <source>
        <dbReference type="Proteomes" id="UP000239203"/>
    </source>
</evidence>
<gene>
    <name evidence="1" type="ORF">CLV40_101577</name>
</gene>
<dbReference type="OrthoDB" id="338520at2"/>
<accession>A0A2S6H1U1</accession>
<proteinExistence type="predicted"/>
<reference evidence="1 2" key="1">
    <citation type="submission" date="2018-02" db="EMBL/GenBank/DDBJ databases">
        <title>Genomic Encyclopedia of Archaeal and Bacterial Type Strains, Phase II (KMG-II): from individual species to whole genera.</title>
        <authorList>
            <person name="Goeker M."/>
        </authorList>
    </citation>
    <scope>NUCLEOTIDE SEQUENCE [LARGE SCALE GENOMIC DNA]</scope>
    <source>
        <strain evidence="1 2">YU 961-1</strain>
    </source>
</reference>
<comment type="caution">
    <text evidence="1">The sequence shown here is derived from an EMBL/GenBank/DDBJ whole genome shotgun (WGS) entry which is preliminary data.</text>
</comment>